<dbReference type="Proteomes" id="UP000291838">
    <property type="component" value="Unassembled WGS sequence"/>
</dbReference>
<dbReference type="OrthoDB" id="9812729at2"/>
<dbReference type="AlphaFoldDB" id="A0A4Q2RSS3"/>
<dbReference type="PANTHER" id="PTHR34351:SF1">
    <property type="entry name" value="SLR1927 PROTEIN"/>
    <property type="match status" value="1"/>
</dbReference>
<dbReference type="PANTHER" id="PTHR34351">
    <property type="entry name" value="SLR1927 PROTEIN-RELATED"/>
    <property type="match status" value="1"/>
</dbReference>
<protein>
    <submittedName>
        <fullName evidence="3">DUF58 domain-containing protein</fullName>
    </submittedName>
</protein>
<accession>A0A4Q2RSS3</accession>
<gene>
    <name evidence="3" type="ORF">EUA06_11365</name>
</gene>
<name>A0A4Q2RSS3_9ACTN</name>
<evidence type="ECO:0000313" key="3">
    <source>
        <dbReference type="EMBL" id="RYB90865.1"/>
    </source>
</evidence>
<comment type="caution">
    <text evidence="3">The sequence shown here is derived from an EMBL/GenBank/DDBJ whole genome shotgun (WGS) entry which is preliminary data.</text>
</comment>
<evidence type="ECO:0000259" key="2">
    <source>
        <dbReference type="Pfam" id="PF01882"/>
    </source>
</evidence>
<evidence type="ECO:0000256" key="1">
    <source>
        <dbReference type="SAM" id="Phobius"/>
    </source>
</evidence>
<sequence length="411" mass="44288">MSGAPRSTSIAARLRGGRLLSRSSRAYRLTAPLRLLTPLGRGVLVTGLVASGLSARFHWQEFTQLAAVALGLLVLGLLWQLLPGGLVVGLRLRHERIVEGAPAPAASLEVQAGAVPMLFPRVLVPVGRRGVGLRLPFLAPFSRHTEELHLPELARGVHTVGPVTYEKIDPVGLVSRTFSTGPAVELRVSPRVTDLSVFAGGLTNDLDGATSQQLSMSDLAFHALREYVPGDDLRHVHWRSSAKAGELLVRQYHETRRGHVTVLLDGARQSYPRQADFELAVSVATSIALRAVRDDFDTYLRCGPHLSRSRAPVAMTDAACRFALGGDDHLEHAADAAQAVHGTGLVVQVTGGQRPLPDLDAAARLFSREADWLVVRADSAAEPFLRDSGTLRELSVPDLARLAELLARGLR</sequence>
<keyword evidence="1" id="KW-0812">Transmembrane</keyword>
<proteinExistence type="predicted"/>
<dbReference type="EMBL" id="SDWS01000004">
    <property type="protein sequence ID" value="RYB90865.1"/>
    <property type="molecule type" value="Genomic_DNA"/>
</dbReference>
<keyword evidence="1" id="KW-1133">Transmembrane helix</keyword>
<reference evidence="3 4" key="1">
    <citation type="submission" date="2019-01" db="EMBL/GenBank/DDBJ databases">
        <title>Novel species of Nocardioides.</title>
        <authorList>
            <person name="Liu Q."/>
            <person name="Xin Y.-H."/>
        </authorList>
    </citation>
    <scope>NUCLEOTIDE SEQUENCE [LARGE SCALE GENOMIC DNA]</scope>
    <source>
        <strain evidence="3 4">HLT3-15</strain>
    </source>
</reference>
<keyword evidence="1" id="KW-0472">Membrane</keyword>
<organism evidence="3 4">
    <name type="scientific">Nocardioides glacieisoli</name>
    <dbReference type="NCBI Taxonomy" id="1168730"/>
    <lineage>
        <taxon>Bacteria</taxon>
        <taxon>Bacillati</taxon>
        <taxon>Actinomycetota</taxon>
        <taxon>Actinomycetes</taxon>
        <taxon>Propionibacteriales</taxon>
        <taxon>Nocardioidaceae</taxon>
        <taxon>Nocardioides</taxon>
    </lineage>
</organism>
<dbReference type="Pfam" id="PF01882">
    <property type="entry name" value="DUF58"/>
    <property type="match status" value="1"/>
</dbReference>
<evidence type="ECO:0000313" key="4">
    <source>
        <dbReference type="Proteomes" id="UP000291838"/>
    </source>
</evidence>
<feature type="domain" description="DUF58" evidence="2">
    <location>
        <begin position="224"/>
        <end position="293"/>
    </location>
</feature>
<dbReference type="RefSeq" id="WP_129475611.1">
    <property type="nucleotide sequence ID" value="NZ_SDWS01000004.1"/>
</dbReference>
<feature type="transmembrane region" description="Helical" evidence="1">
    <location>
        <begin position="65"/>
        <end position="88"/>
    </location>
</feature>
<dbReference type="InterPro" id="IPR002881">
    <property type="entry name" value="DUF58"/>
</dbReference>
<keyword evidence="4" id="KW-1185">Reference proteome</keyword>